<dbReference type="EMBL" id="WEGK01000014">
    <property type="protein sequence ID" value="MQY22591.1"/>
    <property type="molecule type" value="Genomic_DNA"/>
</dbReference>
<dbReference type="InterPro" id="IPR036388">
    <property type="entry name" value="WH-like_DNA-bd_sf"/>
</dbReference>
<organism evidence="2 3">
    <name type="scientific">Nocardia macrotermitis</name>
    <dbReference type="NCBI Taxonomy" id="2585198"/>
    <lineage>
        <taxon>Bacteria</taxon>
        <taxon>Bacillati</taxon>
        <taxon>Actinomycetota</taxon>
        <taxon>Actinomycetes</taxon>
        <taxon>Mycobacteriales</taxon>
        <taxon>Nocardiaceae</taxon>
        <taxon>Nocardia</taxon>
    </lineage>
</organism>
<comment type="caution">
    <text evidence="2">The sequence shown here is derived from an EMBL/GenBank/DDBJ whole genome shotgun (WGS) entry which is preliminary data.</text>
</comment>
<accession>A0A7K0DAP5</accession>
<sequence length="160" mass="17966">MSSVSEKAEELEERLVFDDQLADVMDAINNVARKLALRGQDIREIREAVPLTGTEVEVLREVLRSPGATPTQIAAATGLRRSNVSAAVRVLESRDFITKEQSAEDARYVRLTATEFAIESTQSVRALWVRRLRAAVPEELLEQTVTFRETLMALDQALRR</sequence>
<protein>
    <recommendedName>
        <fullName evidence="1">HTH marR-type domain-containing protein</fullName>
    </recommendedName>
</protein>
<gene>
    <name evidence="2" type="ORF">NRB20_57090</name>
</gene>
<name>A0A7K0DAP5_9NOCA</name>
<evidence type="ECO:0000313" key="2">
    <source>
        <dbReference type="EMBL" id="MQY22591.1"/>
    </source>
</evidence>
<dbReference type="SMART" id="SM00347">
    <property type="entry name" value="HTH_MARR"/>
    <property type="match status" value="1"/>
</dbReference>
<keyword evidence="3" id="KW-1185">Reference proteome</keyword>
<dbReference type="SUPFAM" id="SSF46785">
    <property type="entry name" value="Winged helix' DNA-binding domain"/>
    <property type="match status" value="1"/>
</dbReference>
<dbReference type="InterPro" id="IPR000835">
    <property type="entry name" value="HTH_MarR-typ"/>
</dbReference>
<dbReference type="Proteomes" id="UP000438448">
    <property type="component" value="Unassembled WGS sequence"/>
</dbReference>
<dbReference type="Gene3D" id="1.10.10.10">
    <property type="entry name" value="Winged helix-like DNA-binding domain superfamily/Winged helix DNA-binding domain"/>
    <property type="match status" value="1"/>
</dbReference>
<evidence type="ECO:0000313" key="3">
    <source>
        <dbReference type="Proteomes" id="UP000438448"/>
    </source>
</evidence>
<dbReference type="GO" id="GO:0003700">
    <property type="term" value="F:DNA-binding transcription factor activity"/>
    <property type="evidence" value="ECO:0007669"/>
    <property type="project" value="InterPro"/>
</dbReference>
<dbReference type="Pfam" id="PF12802">
    <property type="entry name" value="MarR_2"/>
    <property type="match status" value="1"/>
</dbReference>
<dbReference type="InterPro" id="IPR036390">
    <property type="entry name" value="WH_DNA-bd_sf"/>
</dbReference>
<dbReference type="PROSITE" id="PS50995">
    <property type="entry name" value="HTH_MARR_2"/>
    <property type="match status" value="1"/>
</dbReference>
<dbReference type="InterPro" id="IPR039422">
    <property type="entry name" value="MarR/SlyA-like"/>
</dbReference>
<feature type="domain" description="HTH marR-type" evidence="1">
    <location>
        <begin position="21"/>
        <end position="160"/>
    </location>
</feature>
<dbReference type="GO" id="GO:0006950">
    <property type="term" value="P:response to stress"/>
    <property type="evidence" value="ECO:0007669"/>
    <property type="project" value="TreeGrafter"/>
</dbReference>
<proteinExistence type="predicted"/>
<evidence type="ECO:0000259" key="1">
    <source>
        <dbReference type="PROSITE" id="PS50995"/>
    </source>
</evidence>
<dbReference type="PANTHER" id="PTHR33164">
    <property type="entry name" value="TRANSCRIPTIONAL REGULATOR, MARR FAMILY"/>
    <property type="match status" value="1"/>
</dbReference>
<reference evidence="2 3" key="1">
    <citation type="submission" date="2019-10" db="EMBL/GenBank/DDBJ databases">
        <title>Nocardia macrotermitis sp. nov. and Nocardia aurantia sp. nov., isolated from the gut of fungus growing-termite Macrotermes natalensis.</title>
        <authorList>
            <person name="Benndorf R."/>
            <person name="Schwitalla J."/>
            <person name="Martin K."/>
            <person name="De Beer W."/>
            <person name="Kaster A.-K."/>
            <person name="Vollmers J."/>
            <person name="Poulsen M."/>
            <person name="Beemelmanns C."/>
        </authorList>
    </citation>
    <scope>NUCLEOTIDE SEQUENCE [LARGE SCALE GENOMIC DNA]</scope>
    <source>
        <strain evidence="2 3">RB20</strain>
    </source>
</reference>
<dbReference type="AlphaFoldDB" id="A0A7K0DAP5"/>
<dbReference type="PANTHER" id="PTHR33164:SF89">
    <property type="entry name" value="MARR FAMILY REGULATORY PROTEIN"/>
    <property type="match status" value="1"/>
</dbReference>